<protein>
    <submittedName>
        <fullName evidence="13">ABC transporter</fullName>
    </submittedName>
</protein>
<dbReference type="Gene3D" id="1.20.1560.10">
    <property type="entry name" value="ABC transporter type 1, transmembrane domain"/>
    <property type="match status" value="1"/>
</dbReference>
<evidence type="ECO:0000256" key="9">
    <source>
        <dbReference type="ARBA" id="ARBA00023136"/>
    </source>
</evidence>
<evidence type="ECO:0000256" key="5">
    <source>
        <dbReference type="ARBA" id="ARBA00022840"/>
    </source>
</evidence>
<dbReference type="GO" id="GO:0015421">
    <property type="term" value="F:ABC-type oligopeptide transporter activity"/>
    <property type="evidence" value="ECO:0000318"/>
    <property type="project" value="GO_Central"/>
</dbReference>
<dbReference type="GO" id="GO:0005524">
    <property type="term" value="F:ATP binding"/>
    <property type="evidence" value="ECO:0007669"/>
    <property type="project" value="UniProtKB-KW"/>
</dbReference>
<dbReference type="GO" id="GO:0005743">
    <property type="term" value="C:mitochondrial inner membrane"/>
    <property type="evidence" value="ECO:0000318"/>
    <property type="project" value="GO_Central"/>
</dbReference>
<dbReference type="FunFam" id="3.40.50.300:FF:000218">
    <property type="entry name" value="Multidrug ABC transporter ATP-binding protein"/>
    <property type="match status" value="1"/>
</dbReference>
<comment type="subcellular location">
    <subcellularLocation>
        <location evidence="1">Membrane</location>
        <topology evidence="1">Multi-pass membrane protein</topology>
    </subcellularLocation>
</comment>
<dbReference type="InterPro" id="IPR011527">
    <property type="entry name" value="ABC1_TM_dom"/>
</dbReference>
<dbReference type="InterPro" id="IPR027417">
    <property type="entry name" value="P-loop_NTPase"/>
</dbReference>
<dbReference type="Pfam" id="PF00664">
    <property type="entry name" value="ABC_membrane"/>
    <property type="match status" value="1"/>
</dbReference>
<dbReference type="SUPFAM" id="SSF90123">
    <property type="entry name" value="ABC transporter transmembrane region"/>
    <property type="match status" value="1"/>
</dbReference>
<keyword evidence="5" id="KW-0067">ATP-binding</keyword>
<gene>
    <name evidence="13" type="ORF">DAPPUDRAFT_347275</name>
</gene>
<evidence type="ECO:0000256" key="2">
    <source>
        <dbReference type="ARBA" id="ARBA00022692"/>
    </source>
</evidence>
<dbReference type="FunCoup" id="E9HCI6">
    <property type="interactions" value="767"/>
</dbReference>
<keyword evidence="6" id="KW-0809">Transit peptide</keyword>
<evidence type="ECO:0000256" key="10">
    <source>
        <dbReference type="SAM" id="Phobius"/>
    </source>
</evidence>
<dbReference type="SUPFAM" id="SSF52540">
    <property type="entry name" value="P-loop containing nucleoside triphosphate hydrolases"/>
    <property type="match status" value="1"/>
</dbReference>
<evidence type="ECO:0000256" key="8">
    <source>
        <dbReference type="ARBA" id="ARBA00023128"/>
    </source>
</evidence>
<dbReference type="KEGG" id="dpx:DAPPUDRAFT_347275"/>
<evidence type="ECO:0000256" key="7">
    <source>
        <dbReference type="ARBA" id="ARBA00022989"/>
    </source>
</evidence>
<keyword evidence="9 10" id="KW-0472">Membrane</keyword>
<sequence>MEKSNTDALLMLRDQPVKTRGPGFNKLALGIQKCKVEEQVGFVLKSLRAAEEVTKFQDESNFCLLEMMFMFVCGYFSYLLTSPSNSRQVILLVRARCSSLAKQYCSWRFFSSTSALLRNAGLKTAEKVNPKLKSEEVRRLIGLAKSEKYRLLGGIGLLFGSIAITMVIPFAIGKVIDIISANQESMVENLTNVCHLFSLASSSLELRCNFGRTYLMSVAGERITQTMRRNVYAAIVKQDVKFFDKNQTGELVNRLSTDTTLVSKFVTANLADGIRSSALVVSAISMMFYTSPQIALVGLSIVPPVAGLTIVYGRFVKKITKKVQDALAQATQVTEERISNIRTVRAFGQEKREFERYNEQIDHVLTLGYKEAKARGTFFALTGFAGNAIIISGLYYGGLMVADSSLTVGQLSAFLLYAAYVGISMGGLSSSYSEMMKGLGASTRIWQLIDTRPDIPISGGPVIPAGQFEGSIRFRDLSFAYPTRSDVPIFNNLNLSIPAGSVTAIVGSSGSGKSTIAALLLRFYDPTSSQVLVDNHSIKDLDPQWLRANIGTVSQEPSLFSCSIRENILYGAIDPNSVSEEQVIQAAKEANAWSFIQKCPQGLDTVVGERGVLLSGGQRQRIAIARAIVKNPRILLLDEATSALDAESESLIQEALERVTKGRTVLTIRKASQIAVLEHGQVVELGTYEALVSIPDGVFKKLVELQTIGLAAA</sequence>
<dbReference type="STRING" id="6669.E9HCI6"/>
<organism evidence="13 14">
    <name type="scientific">Daphnia pulex</name>
    <name type="common">Water flea</name>
    <dbReference type="NCBI Taxonomy" id="6669"/>
    <lineage>
        <taxon>Eukaryota</taxon>
        <taxon>Metazoa</taxon>
        <taxon>Ecdysozoa</taxon>
        <taxon>Arthropoda</taxon>
        <taxon>Crustacea</taxon>
        <taxon>Branchiopoda</taxon>
        <taxon>Diplostraca</taxon>
        <taxon>Cladocera</taxon>
        <taxon>Anomopoda</taxon>
        <taxon>Daphniidae</taxon>
        <taxon>Daphnia</taxon>
    </lineage>
</organism>
<dbReference type="SMART" id="SM00382">
    <property type="entry name" value="AAA"/>
    <property type="match status" value="1"/>
</dbReference>
<keyword evidence="4" id="KW-0999">Mitochondrion inner membrane</keyword>
<dbReference type="PANTHER" id="PTHR43394">
    <property type="entry name" value="ATP-DEPENDENT PERMEASE MDL1, MITOCHONDRIAL"/>
    <property type="match status" value="1"/>
</dbReference>
<keyword evidence="14" id="KW-1185">Reference proteome</keyword>
<evidence type="ECO:0000313" key="14">
    <source>
        <dbReference type="Proteomes" id="UP000000305"/>
    </source>
</evidence>
<keyword evidence="3" id="KW-0547">Nucleotide-binding</keyword>
<dbReference type="InParanoid" id="E9HCI6"/>
<evidence type="ECO:0000259" key="12">
    <source>
        <dbReference type="PROSITE" id="PS50929"/>
    </source>
</evidence>
<dbReference type="InterPro" id="IPR036640">
    <property type="entry name" value="ABC1_TM_sf"/>
</dbReference>
<evidence type="ECO:0000256" key="3">
    <source>
        <dbReference type="ARBA" id="ARBA00022741"/>
    </source>
</evidence>
<evidence type="ECO:0000313" key="13">
    <source>
        <dbReference type="EMBL" id="EFX70521.1"/>
    </source>
</evidence>
<dbReference type="PIRSF" id="PIRSF002773">
    <property type="entry name" value="ABC_prm/ATPase_B"/>
    <property type="match status" value="1"/>
</dbReference>
<dbReference type="eggNOG" id="KOG0058">
    <property type="taxonomic scope" value="Eukaryota"/>
</dbReference>
<dbReference type="InterPro" id="IPR017871">
    <property type="entry name" value="ABC_transporter-like_CS"/>
</dbReference>
<evidence type="ECO:0000256" key="6">
    <source>
        <dbReference type="ARBA" id="ARBA00022946"/>
    </source>
</evidence>
<reference evidence="13 14" key="1">
    <citation type="journal article" date="2011" name="Science">
        <title>The ecoresponsive genome of Daphnia pulex.</title>
        <authorList>
            <person name="Colbourne J.K."/>
            <person name="Pfrender M.E."/>
            <person name="Gilbert D."/>
            <person name="Thomas W.K."/>
            <person name="Tucker A."/>
            <person name="Oakley T.H."/>
            <person name="Tokishita S."/>
            <person name="Aerts A."/>
            <person name="Arnold G.J."/>
            <person name="Basu M.K."/>
            <person name="Bauer D.J."/>
            <person name="Caceres C.E."/>
            <person name="Carmel L."/>
            <person name="Casola C."/>
            <person name="Choi J.H."/>
            <person name="Detter J.C."/>
            <person name="Dong Q."/>
            <person name="Dusheyko S."/>
            <person name="Eads B.D."/>
            <person name="Frohlich T."/>
            <person name="Geiler-Samerotte K.A."/>
            <person name="Gerlach D."/>
            <person name="Hatcher P."/>
            <person name="Jogdeo S."/>
            <person name="Krijgsveld J."/>
            <person name="Kriventseva E.V."/>
            <person name="Kultz D."/>
            <person name="Laforsch C."/>
            <person name="Lindquist E."/>
            <person name="Lopez J."/>
            <person name="Manak J.R."/>
            <person name="Muller J."/>
            <person name="Pangilinan J."/>
            <person name="Patwardhan R.P."/>
            <person name="Pitluck S."/>
            <person name="Pritham E.J."/>
            <person name="Rechtsteiner A."/>
            <person name="Rho M."/>
            <person name="Rogozin I.B."/>
            <person name="Sakarya O."/>
            <person name="Salamov A."/>
            <person name="Schaack S."/>
            <person name="Shapiro H."/>
            <person name="Shiga Y."/>
            <person name="Skalitzky C."/>
            <person name="Smith Z."/>
            <person name="Souvorov A."/>
            <person name="Sung W."/>
            <person name="Tang Z."/>
            <person name="Tsuchiya D."/>
            <person name="Tu H."/>
            <person name="Vos H."/>
            <person name="Wang M."/>
            <person name="Wolf Y.I."/>
            <person name="Yamagata H."/>
            <person name="Yamada T."/>
            <person name="Ye Y."/>
            <person name="Shaw J.R."/>
            <person name="Andrews J."/>
            <person name="Crease T.J."/>
            <person name="Tang H."/>
            <person name="Lucas S.M."/>
            <person name="Robertson H.M."/>
            <person name="Bork P."/>
            <person name="Koonin E.V."/>
            <person name="Zdobnov E.M."/>
            <person name="Grigoriev I.V."/>
            <person name="Lynch M."/>
            <person name="Boore J.L."/>
        </authorList>
    </citation>
    <scope>NUCLEOTIDE SEQUENCE [LARGE SCALE GENOMIC DNA]</scope>
</reference>
<dbReference type="HOGENOM" id="CLU_000604_84_3_1"/>
<dbReference type="InterPro" id="IPR003593">
    <property type="entry name" value="AAA+_ATPase"/>
</dbReference>
<dbReference type="PROSITE" id="PS50929">
    <property type="entry name" value="ABC_TM1F"/>
    <property type="match status" value="1"/>
</dbReference>
<evidence type="ECO:0000259" key="11">
    <source>
        <dbReference type="PROSITE" id="PS50893"/>
    </source>
</evidence>
<dbReference type="CDD" id="cd18573">
    <property type="entry name" value="ABC_6TM_ABCB10_like"/>
    <property type="match status" value="1"/>
</dbReference>
<dbReference type="PROSITE" id="PS50893">
    <property type="entry name" value="ABC_TRANSPORTER_2"/>
    <property type="match status" value="1"/>
</dbReference>
<accession>E9HCI6</accession>
<feature type="transmembrane region" description="Helical" evidence="10">
    <location>
        <begin position="378"/>
        <end position="396"/>
    </location>
</feature>
<dbReference type="EMBL" id="GL732620">
    <property type="protein sequence ID" value="EFX70521.1"/>
    <property type="molecule type" value="Genomic_DNA"/>
</dbReference>
<feature type="domain" description="ABC transmembrane type-1" evidence="12">
    <location>
        <begin position="152"/>
        <end position="437"/>
    </location>
</feature>
<feature type="transmembrane region" description="Helical" evidence="10">
    <location>
        <begin position="294"/>
        <end position="312"/>
    </location>
</feature>
<dbReference type="FunFam" id="1.20.1560.10:FF:000048">
    <property type="entry name" value="ATP-binding cassette sub-family B member 10, mitochondrial"/>
    <property type="match status" value="1"/>
</dbReference>
<dbReference type="CDD" id="cd03249">
    <property type="entry name" value="ABC_MTABC3_MDL1_MDL2"/>
    <property type="match status" value="1"/>
</dbReference>
<dbReference type="OrthoDB" id="6500128at2759"/>
<dbReference type="Pfam" id="PF00005">
    <property type="entry name" value="ABC_tran"/>
    <property type="match status" value="1"/>
</dbReference>
<name>E9HCI6_DAPPU</name>
<feature type="domain" description="ABC transporter" evidence="11">
    <location>
        <begin position="472"/>
        <end position="704"/>
    </location>
</feature>
<dbReference type="AlphaFoldDB" id="E9HCI6"/>
<dbReference type="GO" id="GO:0016887">
    <property type="term" value="F:ATP hydrolysis activity"/>
    <property type="evidence" value="ECO:0007669"/>
    <property type="project" value="InterPro"/>
</dbReference>
<proteinExistence type="predicted"/>
<dbReference type="Proteomes" id="UP000000305">
    <property type="component" value="Unassembled WGS sequence"/>
</dbReference>
<dbReference type="Gene3D" id="3.40.50.300">
    <property type="entry name" value="P-loop containing nucleotide triphosphate hydrolases"/>
    <property type="match status" value="1"/>
</dbReference>
<feature type="transmembrane region" description="Helical" evidence="10">
    <location>
        <begin position="408"/>
        <end position="428"/>
    </location>
</feature>
<keyword evidence="2 10" id="KW-0812">Transmembrane</keyword>
<dbReference type="PROSITE" id="PS00211">
    <property type="entry name" value="ABC_TRANSPORTER_1"/>
    <property type="match status" value="1"/>
</dbReference>
<evidence type="ECO:0000256" key="1">
    <source>
        <dbReference type="ARBA" id="ARBA00004141"/>
    </source>
</evidence>
<dbReference type="InterPro" id="IPR039421">
    <property type="entry name" value="Type_1_exporter"/>
</dbReference>
<keyword evidence="7 10" id="KW-1133">Transmembrane helix</keyword>
<dbReference type="InterPro" id="IPR003439">
    <property type="entry name" value="ABC_transporter-like_ATP-bd"/>
</dbReference>
<keyword evidence="8" id="KW-0496">Mitochondrion</keyword>
<evidence type="ECO:0000256" key="4">
    <source>
        <dbReference type="ARBA" id="ARBA00022792"/>
    </source>
</evidence>
<dbReference type="GO" id="GO:0090374">
    <property type="term" value="P:oligopeptide export from mitochondrion"/>
    <property type="evidence" value="ECO:0000318"/>
    <property type="project" value="GO_Central"/>
</dbReference>
<feature type="transmembrane region" description="Helical" evidence="10">
    <location>
        <begin position="149"/>
        <end position="172"/>
    </location>
</feature>
<dbReference type="PANTHER" id="PTHR43394:SF1">
    <property type="entry name" value="ATP-BINDING CASSETTE SUB-FAMILY B MEMBER 10, MITOCHONDRIAL"/>
    <property type="match status" value="1"/>
</dbReference>